<accession>A0AAN9AGA2</accession>
<dbReference type="InterPro" id="IPR058055">
    <property type="entry name" value="PA-PLA1"/>
</dbReference>
<dbReference type="Pfam" id="PF02862">
    <property type="entry name" value="DDHD"/>
    <property type="match status" value="1"/>
</dbReference>
<reference evidence="4 5" key="1">
    <citation type="submission" date="2023-11" db="EMBL/GenBank/DDBJ databases">
        <title>Halocaridina rubra genome assembly.</title>
        <authorList>
            <person name="Smith C."/>
        </authorList>
    </citation>
    <scope>NUCLEOTIDE SEQUENCE [LARGE SCALE GENOMIC DNA]</scope>
    <source>
        <strain evidence="4">EP-1</strain>
        <tissue evidence="4">Whole</tissue>
    </source>
</reference>
<dbReference type="Pfam" id="PF23463">
    <property type="entry name" value="WWE_2"/>
    <property type="match status" value="1"/>
</dbReference>
<name>A0AAN9AGA2_HALRR</name>
<evidence type="ECO:0000256" key="2">
    <source>
        <dbReference type="SAM" id="MobiDB-lite"/>
    </source>
</evidence>
<dbReference type="Proteomes" id="UP001381693">
    <property type="component" value="Unassembled WGS sequence"/>
</dbReference>
<organism evidence="4 5">
    <name type="scientific">Halocaridina rubra</name>
    <name type="common">Hawaiian red shrimp</name>
    <dbReference type="NCBI Taxonomy" id="373956"/>
    <lineage>
        <taxon>Eukaryota</taxon>
        <taxon>Metazoa</taxon>
        <taxon>Ecdysozoa</taxon>
        <taxon>Arthropoda</taxon>
        <taxon>Crustacea</taxon>
        <taxon>Multicrustacea</taxon>
        <taxon>Malacostraca</taxon>
        <taxon>Eumalacostraca</taxon>
        <taxon>Eucarida</taxon>
        <taxon>Decapoda</taxon>
        <taxon>Pleocyemata</taxon>
        <taxon>Caridea</taxon>
        <taxon>Atyoidea</taxon>
        <taxon>Atyidae</taxon>
        <taxon>Halocaridina</taxon>
    </lineage>
</organism>
<dbReference type="EMBL" id="JAXCGZ010000243">
    <property type="protein sequence ID" value="KAK7086335.1"/>
    <property type="molecule type" value="Genomic_DNA"/>
</dbReference>
<dbReference type="SMART" id="SM01127">
    <property type="entry name" value="DDHD"/>
    <property type="match status" value="1"/>
</dbReference>
<evidence type="ECO:0000313" key="5">
    <source>
        <dbReference type="Proteomes" id="UP001381693"/>
    </source>
</evidence>
<sequence length="999" mass="111028">MEYTSGGPRHSQYPQQALHQEFSNLSLNRVPLQQSSISMNSEGNVSAPQNVTYEHRQVESALSSDGYGMYHGQVPIACQIPNASLSQQQHQITHQALINSHFDEKNTTLLTGGGVQSQRSYLHPTPPTHLTNANVLSPHITPVHSQTPSPIRSSLGGAQLASSLLPKASEGTLSGVHASTDDQSSIPSRTSVLSQLGNAQVISSATGSVQTLGQENASPLSASTTAQSRLVGAQLGSTWNASECDSLRLGQAPSINFPSQYGSGVVNGHFNEAHSQYQHQIHCNEGYSSLQQANLSYTGISQNQYFNQEQSFAFNVNYIDSTDPNTCQDYYYGSYQYDGTYSGSFDSIDPNYLGTPVGRAPTPYGDETVEDLGPEMVRWFYKVEADKKWTPFIGYDSLRIEWKYRDLLQDASPCETQTETFSNAGSEHSSPKEPEKSEVGERIVVRGGLYEVDVKHRKCESIYWQGEVFMISRGTWFYEGAWGPVEETIADRIEYEHLLNFRGHLLSSQRLDDATKEVVHSLCISEGQVDWFSASEVYLSSDGTPSRLMRSVGKKLGFQKTGYKLHRGYSIDATASDKPPDINHIVFVIHGIGQKMERGRIIKNCTALRENINFIKQKYFLTIAKSSQTVEFFPVEWRSSLVLDAGVIENITPHKILNIRQMLNASFMDIMYYNSPLYREEVIKGLTGEMNRLYTMFTQRNPYFEANGGKVSIIAHSLGCVITYDIVTEWNPAQQFDQQLVKSLIACIEKKDDGEGTSKLTLKRELKEVVESYESHHPQPSLDFKIENFFCMGSPLAVFLALRTKSTDGECADIIPQTLCKRLLNIYHPADPVAYRIEPLLCPQYYTIAPLIVHSYNAAEKVPYADMPLEPLIISREKEKEGGEKSRGDSEGNTPVSSVPSTPVKGGSSSWSWWGLMKGNKKSDSGTSSQDAGSALQNTVGLPDRIDFVLREGSMENSYISAVTSHTAYWTNYDVAHFILSIMYPDIQPTIGKADLLKS</sequence>
<dbReference type="GO" id="GO:0046872">
    <property type="term" value="F:metal ion binding"/>
    <property type="evidence" value="ECO:0007669"/>
    <property type="project" value="InterPro"/>
</dbReference>
<feature type="compositionally biased region" description="Basic and acidic residues" evidence="2">
    <location>
        <begin position="429"/>
        <end position="438"/>
    </location>
</feature>
<keyword evidence="5" id="KW-1185">Reference proteome</keyword>
<dbReference type="PANTHER" id="PTHR23509:SF48">
    <property type="entry name" value="INTRACELLULAR PHOSPHOLIPASE A1"/>
    <property type="match status" value="1"/>
</dbReference>
<feature type="region of interest" description="Disordered" evidence="2">
    <location>
        <begin position="115"/>
        <end position="156"/>
    </location>
</feature>
<dbReference type="GO" id="GO:0005737">
    <property type="term" value="C:cytoplasm"/>
    <property type="evidence" value="ECO:0007669"/>
    <property type="project" value="TreeGrafter"/>
</dbReference>
<feature type="compositionally biased region" description="Polar residues" evidence="2">
    <location>
        <begin position="143"/>
        <end position="152"/>
    </location>
</feature>
<dbReference type="PANTHER" id="PTHR23509">
    <property type="entry name" value="PA-PL1 PHOSPHOLIPASE FAMILY"/>
    <property type="match status" value="1"/>
</dbReference>
<dbReference type="AlphaFoldDB" id="A0AAN9AGA2"/>
<gene>
    <name evidence="4" type="primary">DDHD1</name>
    <name evidence="4" type="ORF">SK128_018185</name>
</gene>
<dbReference type="GO" id="GO:0004620">
    <property type="term" value="F:phospholipase activity"/>
    <property type="evidence" value="ECO:0007669"/>
    <property type="project" value="TreeGrafter"/>
</dbReference>
<protein>
    <submittedName>
        <fullName evidence="4">Phospholipase ddhd1</fullName>
    </submittedName>
</protein>
<proteinExistence type="inferred from homology"/>
<evidence type="ECO:0000313" key="4">
    <source>
        <dbReference type="EMBL" id="KAK7086335.1"/>
    </source>
</evidence>
<feature type="compositionally biased region" description="Polar residues" evidence="2">
    <location>
        <begin position="415"/>
        <end position="425"/>
    </location>
</feature>
<evidence type="ECO:0000256" key="1">
    <source>
        <dbReference type="ARBA" id="ARBA00038464"/>
    </source>
</evidence>
<feature type="region of interest" description="Disordered" evidence="2">
    <location>
        <begin position="172"/>
        <end position="191"/>
    </location>
</feature>
<feature type="compositionally biased region" description="Polar residues" evidence="2">
    <location>
        <begin position="181"/>
        <end position="191"/>
    </location>
</feature>
<comment type="similarity">
    <text evidence="1">Belongs to the PA-PLA1 family.</text>
</comment>
<dbReference type="PROSITE" id="PS51043">
    <property type="entry name" value="DDHD"/>
    <property type="match status" value="1"/>
</dbReference>
<evidence type="ECO:0000259" key="3">
    <source>
        <dbReference type="PROSITE" id="PS51043"/>
    </source>
</evidence>
<feature type="domain" description="DDHD" evidence="3">
    <location>
        <begin position="782"/>
        <end position="985"/>
    </location>
</feature>
<feature type="region of interest" description="Disordered" evidence="2">
    <location>
        <begin position="415"/>
        <end position="438"/>
    </location>
</feature>
<feature type="compositionally biased region" description="Basic and acidic residues" evidence="2">
    <location>
        <begin position="878"/>
        <end position="890"/>
    </location>
</feature>
<comment type="caution">
    <text evidence="4">The sequence shown here is derived from an EMBL/GenBank/DDBJ whole genome shotgun (WGS) entry which is preliminary data.</text>
</comment>
<feature type="region of interest" description="Disordered" evidence="2">
    <location>
        <begin position="878"/>
        <end position="910"/>
    </location>
</feature>
<dbReference type="InterPro" id="IPR057826">
    <property type="entry name" value="WWE_C20G8.02"/>
</dbReference>
<dbReference type="InterPro" id="IPR004177">
    <property type="entry name" value="DDHD_dom"/>
</dbReference>